<dbReference type="Pfam" id="PF00196">
    <property type="entry name" value="GerE"/>
    <property type="match status" value="1"/>
</dbReference>
<evidence type="ECO:0000256" key="3">
    <source>
        <dbReference type="ARBA" id="ARBA00023163"/>
    </source>
</evidence>
<keyword evidence="6" id="KW-1185">Reference proteome</keyword>
<keyword evidence="2" id="KW-0238">DNA-binding</keyword>
<evidence type="ECO:0000259" key="4">
    <source>
        <dbReference type="PROSITE" id="PS50043"/>
    </source>
</evidence>
<protein>
    <submittedName>
        <fullName evidence="5">Putative two-component response regulator</fullName>
    </submittedName>
</protein>
<dbReference type="InterPro" id="IPR000792">
    <property type="entry name" value="Tscrpt_reg_LuxR_C"/>
</dbReference>
<gene>
    <name evidence="5" type="ORF">KILIM_075_00170</name>
</gene>
<dbReference type="InterPro" id="IPR016032">
    <property type="entry name" value="Sig_transdc_resp-reg_C-effctor"/>
</dbReference>
<dbReference type="CDD" id="cd06170">
    <property type="entry name" value="LuxR_C_like"/>
    <property type="match status" value="1"/>
</dbReference>
<dbReference type="AlphaFoldDB" id="K6VMZ5"/>
<proteinExistence type="predicted"/>
<dbReference type="GO" id="GO:0003677">
    <property type="term" value="F:DNA binding"/>
    <property type="evidence" value="ECO:0007669"/>
    <property type="project" value="UniProtKB-KW"/>
</dbReference>
<dbReference type="PANTHER" id="PTHR44688">
    <property type="entry name" value="DNA-BINDING TRANSCRIPTIONAL ACTIVATOR DEVR_DOSR"/>
    <property type="match status" value="1"/>
</dbReference>
<keyword evidence="1" id="KW-0805">Transcription regulation</keyword>
<reference evidence="5 6" key="1">
    <citation type="submission" date="2012-08" db="EMBL/GenBank/DDBJ databases">
        <title>Whole genome shotgun sequence of Kineosphaera limosa NBRC 100340.</title>
        <authorList>
            <person name="Yoshida I."/>
            <person name="Isaki S."/>
            <person name="Hosoyama A."/>
            <person name="Tsuchikane K."/>
            <person name="Katsumata H."/>
            <person name="Ando Y."/>
            <person name="Ohji S."/>
            <person name="Hamada M."/>
            <person name="Tamura T."/>
            <person name="Yamazoe A."/>
            <person name="Yamazaki S."/>
            <person name="Fujita N."/>
        </authorList>
    </citation>
    <scope>NUCLEOTIDE SEQUENCE [LARGE SCALE GENOMIC DNA]</scope>
    <source>
        <strain evidence="5 6">NBRC 100340</strain>
    </source>
</reference>
<keyword evidence="3" id="KW-0804">Transcription</keyword>
<evidence type="ECO:0000313" key="6">
    <source>
        <dbReference type="Proteomes" id="UP000008366"/>
    </source>
</evidence>
<dbReference type="PRINTS" id="PR00038">
    <property type="entry name" value="HTHLUXR"/>
</dbReference>
<accession>K6VMZ5</accession>
<dbReference type="eggNOG" id="COG2197">
    <property type="taxonomic scope" value="Bacteria"/>
</dbReference>
<dbReference type="PROSITE" id="PS50043">
    <property type="entry name" value="HTH_LUXR_2"/>
    <property type="match status" value="1"/>
</dbReference>
<evidence type="ECO:0000313" key="5">
    <source>
        <dbReference type="EMBL" id="GAB97598.1"/>
    </source>
</evidence>
<evidence type="ECO:0000256" key="2">
    <source>
        <dbReference type="ARBA" id="ARBA00023125"/>
    </source>
</evidence>
<dbReference type="OrthoDB" id="27092at2"/>
<dbReference type="SMART" id="SM00421">
    <property type="entry name" value="HTH_LUXR"/>
    <property type="match status" value="1"/>
</dbReference>
<name>K6VMZ5_9MICO</name>
<comment type="caution">
    <text evidence="5">The sequence shown here is derived from an EMBL/GenBank/DDBJ whole genome shotgun (WGS) entry which is preliminary data.</text>
</comment>
<dbReference type="Gene3D" id="1.10.10.10">
    <property type="entry name" value="Winged helix-like DNA-binding domain superfamily/Winged helix DNA-binding domain"/>
    <property type="match status" value="1"/>
</dbReference>
<dbReference type="Proteomes" id="UP000008366">
    <property type="component" value="Unassembled WGS sequence"/>
</dbReference>
<dbReference type="STRING" id="1184609.KILIM_075_00170"/>
<organism evidence="5 6">
    <name type="scientific">Kineosphaera limosa NBRC 100340</name>
    <dbReference type="NCBI Taxonomy" id="1184609"/>
    <lineage>
        <taxon>Bacteria</taxon>
        <taxon>Bacillati</taxon>
        <taxon>Actinomycetota</taxon>
        <taxon>Actinomycetes</taxon>
        <taxon>Micrococcales</taxon>
        <taxon>Dermatophilaceae</taxon>
        <taxon>Kineosphaera</taxon>
    </lineage>
</organism>
<evidence type="ECO:0000256" key="1">
    <source>
        <dbReference type="ARBA" id="ARBA00023015"/>
    </source>
</evidence>
<dbReference type="InterPro" id="IPR036388">
    <property type="entry name" value="WH-like_DNA-bd_sf"/>
</dbReference>
<sequence length="83" mass="9247">MVTADAFDRLSRREREILALIAAGRSNAGISDDLFVAQKTVESHIASILTKLDIPRSRSHNPRVLAVRAWCREVDCPRGDYAP</sequence>
<feature type="domain" description="HTH luxR-type" evidence="4">
    <location>
        <begin position="3"/>
        <end position="69"/>
    </location>
</feature>
<dbReference type="GO" id="GO:0006355">
    <property type="term" value="P:regulation of DNA-templated transcription"/>
    <property type="evidence" value="ECO:0007669"/>
    <property type="project" value="InterPro"/>
</dbReference>
<dbReference type="PANTHER" id="PTHR44688:SF16">
    <property type="entry name" value="DNA-BINDING TRANSCRIPTIONAL ACTIVATOR DEVR_DOSR"/>
    <property type="match status" value="1"/>
</dbReference>
<dbReference type="EMBL" id="BAHD01000075">
    <property type="protein sequence ID" value="GAB97598.1"/>
    <property type="molecule type" value="Genomic_DNA"/>
</dbReference>
<dbReference type="SUPFAM" id="SSF46894">
    <property type="entry name" value="C-terminal effector domain of the bipartite response regulators"/>
    <property type="match status" value="1"/>
</dbReference>
<dbReference type="PROSITE" id="PS00622">
    <property type="entry name" value="HTH_LUXR_1"/>
    <property type="match status" value="1"/>
</dbReference>
<dbReference type="RefSeq" id="WP_006594130.1">
    <property type="nucleotide sequence ID" value="NZ_BAHD01000075.1"/>
</dbReference>